<evidence type="ECO:0000259" key="2">
    <source>
        <dbReference type="Pfam" id="PF05569"/>
    </source>
</evidence>
<dbReference type="InterPro" id="IPR008756">
    <property type="entry name" value="Peptidase_M56"/>
</dbReference>
<feature type="domain" description="Peptidase M56" evidence="2">
    <location>
        <begin position="7"/>
        <end position="291"/>
    </location>
</feature>
<evidence type="ECO:0000313" key="4">
    <source>
        <dbReference type="Proteomes" id="UP001519272"/>
    </source>
</evidence>
<feature type="transmembrane region" description="Helical" evidence="1">
    <location>
        <begin position="39"/>
        <end position="61"/>
    </location>
</feature>
<keyword evidence="1" id="KW-1133">Transmembrane helix</keyword>
<sequence>MNMIWVFLWKNSILASVIILVIIVLRIKLLRKCPRIITLVLWGTLGFKLIIPAQIPINLIISPQFMETQNEFSTTNNFITLLTPLNANLPHLENTGSLQNVLLPTYLSIIWFIVVVILLTLYISLHLYNHHRFKTACIIKNDSQLIAWQKYFDIPLHVPIYQSNRTQTPIVHGIMKQKIILPTNLLNKSTPTTRNVLLHEYTHLRHRDNLLLCIATLITILYWFNPLVWLSLTLFMQDIEYRCDEKVVKQIGIQQRKEYALSLLEMVTPLKSNYFTLNSTFKSKHFKVRVKRIMNYAEFKSKSIILGIITIIVVVLLTTFSLVAKAEPPSAEPDYLSRAHVESFILNNNAYKQSEIADSYSNSDYSVTTFVDPFTISVEIVQEKITASNPEVNLSPDDEKQLNQIQNMILSVIKQTVSHSKPDEDINSVSQDILVGLQQQFKLANTNGFKVYITK</sequence>
<organism evidence="3 4">
    <name type="scientific">Paenibacillus turicensis</name>
    <dbReference type="NCBI Taxonomy" id="160487"/>
    <lineage>
        <taxon>Bacteria</taxon>
        <taxon>Bacillati</taxon>
        <taxon>Bacillota</taxon>
        <taxon>Bacilli</taxon>
        <taxon>Bacillales</taxon>
        <taxon>Paenibacillaceae</taxon>
        <taxon>Paenibacillus</taxon>
    </lineage>
</organism>
<feature type="transmembrane region" description="Helical" evidence="1">
    <location>
        <begin position="210"/>
        <end position="232"/>
    </location>
</feature>
<accession>A0ABS4FN59</accession>
<dbReference type="RefSeq" id="WP_210087693.1">
    <property type="nucleotide sequence ID" value="NZ_JAGGKG010000002.1"/>
</dbReference>
<proteinExistence type="predicted"/>
<dbReference type="PANTHER" id="PTHR34978:SF3">
    <property type="entry name" value="SLR0241 PROTEIN"/>
    <property type="match status" value="1"/>
</dbReference>
<evidence type="ECO:0000256" key="1">
    <source>
        <dbReference type="SAM" id="Phobius"/>
    </source>
</evidence>
<name>A0ABS4FN59_9BACL</name>
<gene>
    <name evidence="3" type="ORF">J2Z32_000630</name>
</gene>
<keyword evidence="1" id="KW-0472">Membrane</keyword>
<protein>
    <submittedName>
        <fullName evidence="3">Beta-lactamase regulating signal transducer with metallopeptidase domain</fullName>
    </submittedName>
</protein>
<feature type="transmembrane region" description="Helical" evidence="1">
    <location>
        <begin position="304"/>
        <end position="324"/>
    </location>
</feature>
<reference evidence="3 4" key="1">
    <citation type="submission" date="2021-03" db="EMBL/GenBank/DDBJ databases">
        <title>Genomic Encyclopedia of Type Strains, Phase IV (KMG-IV): sequencing the most valuable type-strain genomes for metagenomic binning, comparative biology and taxonomic classification.</title>
        <authorList>
            <person name="Goeker M."/>
        </authorList>
    </citation>
    <scope>NUCLEOTIDE SEQUENCE [LARGE SCALE GENOMIC DNA]</scope>
    <source>
        <strain evidence="3 4">DSM 14349</strain>
    </source>
</reference>
<dbReference type="CDD" id="cd07341">
    <property type="entry name" value="M56_BlaR1_MecR1_like"/>
    <property type="match status" value="1"/>
</dbReference>
<dbReference type="Proteomes" id="UP001519272">
    <property type="component" value="Unassembled WGS sequence"/>
</dbReference>
<feature type="transmembrane region" description="Helical" evidence="1">
    <location>
        <begin position="6"/>
        <end position="27"/>
    </location>
</feature>
<keyword evidence="1" id="KW-0812">Transmembrane</keyword>
<feature type="transmembrane region" description="Helical" evidence="1">
    <location>
        <begin position="106"/>
        <end position="125"/>
    </location>
</feature>
<comment type="caution">
    <text evidence="3">The sequence shown here is derived from an EMBL/GenBank/DDBJ whole genome shotgun (WGS) entry which is preliminary data.</text>
</comment>
<evidence type="ECO:0000313" key="3">
    <source>
        <dbReference type="EMBL" id="MBP1904013.1"/>
    </source>
</evidence>
<dbReference type="Pfam" id="PF05569">
    <property type="entry name" value="Peptidase_M56"/>
    <property type="match status" value="1"/>
</dbReference>
<dbReference type="PANTHER" id="PTHR34978">
    <property type="entry name" value="POSSIBLE SENSOR-TRANSDUCER PROTEIN BLAR"/>
    <property type="match status" value="1"/>
</dbReference>
<keyword evidence="4" id="KW-1185">Reference proteome</keyword>
<dbReference type="EMBL" id="JAGGKG010000002">
    <property type="protein sequence ID" value="MBP1904013.1"/>
    <property type="molecule type" value="Genomic_DNA"/>
</dbReference>
<dbReference type="InterPro" id="IPR052173">
    <property type="entry name" value="Beta-lactam_resp_regulator"/>
</dbReference>